<feature type="compositionally biased region" description="Basic and acidic residues" evidence="1">
    <location>
        <begin position="877"/>
        <end position="898"/>
    </location>
</feature>
<dbReference type="Proteomes" id="UP000070422">
    <property type="component" value="Unassembled WGS sequence"/>
</dbReference>
<dbReference type="SUPFAM" id="SSF142887">
    <property type="entry name" value="PhtA domain-like"/>
    <property type="match status" value="5"/>
</dbReference>
<feature type="compositionally biased region" description="Basic and acidic residues" evidence="1">
    <location>
        <begin position="860"/>
        <end position="870"/>
    </location>
</feature>
<feature type="region of interest" description="Disordered" evidence="1">
    <location>
        <begin position="591"/>
        <end position="635"/>
    </location>
</feature>
<dbReference type="OrthoDB" id="3264350at2"/>
<feature type="region of interest" description="Disordered" evidence="1">
    <location>
        <begin position="267"/>
        <end position="300"/>
    </location>
</feature>
<evidence type="ECO:0000313" key="3">
    <source>
        <dbReference type="Proteomes" id="UP000070422"/>
    </source>
</evidence>
<feature type="compositionally biased region" description="Basic and acidic residues" evidence="1">
    <location>
        <begin position="918"/>
        <end position="932"/>
    </location>
</feature>
<sequence length="932" mass="105014">MPVKKIKQLALGASAAAVLLGGTGYAGYVIGQNKADQSSVQYIDSDGSGQSDAKNLSDADDAIEAEQIVVKITDEGYVTSHGDHFHYYNGKVPFDAIISEELVMKDPNYQLRQEDIINEVQDGYIIKVNGKYYLYLKDPKNAKNVRTKEQIEEQRKLHNVKEHGGSDEPMSEAQSQAVAQAKEQGRYTTDDGYVFTVGSIVQDAGDAYICSHGDHFHYVPKADLSPAELAAAQAYMAGRSVGNEGGTTAVSQDDDYVAQRLAQSGYGQSVENNGEEGQANNEQEDNEQEDQKDSSSSVQDPLQKMLDQLYNLPMDQRHVEADGLVFDPMKVTKRTPMGYVHPHGDHFHVIPLDQLSDLEVAATEAHLNRPDFVYQGADNANTSTEDEDQKDSSDRPTDTSEENSSQPSDEETGQSQSTDDAVAQARREGRYTTDDGYIFTPESILSDEGDAYICRHEDHKHYVPKADLSQEELAAAQAYLARKHNSSSSTDESNKEESETDQEEQSKEEEAPAVSRKTPEEKYAYLKSLPESQRTRDGDLIFDPKMVEKETNNRTAYVVPHGDHHHVIEKSRLTALERELAEYYLMQKWTPSEEDKKGPEPKPSQEDKKGPESKPSQEDQKESDTPKPKTEYPKKLFTAQELKDINIQMAYPHHEKDGEFYVYHYDHWHKIDDFLLNTWFNNDQEKIKKAKASMRYLLQHPEYKLPPENGFGVEPGEDYGEVPSYATFNGRRIKQFNKGLDGKPYTTDDNYTFNKKSIISVESDGVNATHVTDKGRHTHFIPLGELEQSELRQVEEWMRENGQKVTVTEDNDTLGYISKENAEKAAKEALKKDFTGLNNSYRVFQRGEAWFYELRFEEKTEEETKKKGESEGVPSDQPKEESKKAFNEKLESEKDSAQDKSQTTNASQEEAIPSPSSDKGKDTAEVIEKSKG</sequence>
<dbReference type="Pfam" id="PF18656">
    <property type="entry name" value="DUF5633"/>
    <property type="match status" value="1"/>
</dbReference>
<dbReference type="PATRIC" id="fig|87541.4.peg.385"/>
<dbReference type="Gene3D" id="3.10.50.90">
    <property type="match status" value="6"/>
</dbReference>
<dbReference type="InterPro" id="IPR037228">
    <property type="entry name" value="PhtA_dom_sf"/>
</dbReference>
<organism evidence="2 3">
    <name type="scientific">Aerococcus christensenii</name>
    <dbReference type="NCBI Taxonomy" id="87541"/>
    <lineage>
        <taxon>Bacteria</taxon>
        <taxon>Bacillati</taxon>
        <taxon>Bacillota</taxon>
        <taxon>Bacilli</taxon>
        <taxon>Lactobacillales</taxon>
        <taxon>Aerococcaceae</taxon>
        <taxon>Aerococcus</taxon>
    </lineage>
</organism>
<gene>
    <name evidence="2" type="ORF">HMPREF3187_00383</name>
</gene>
<feature type="compositionally biased region" description="Basic and acidic residues" evidence="1">
    <location>
        <begin position="591"/>
        <end position="634"/>
    </location>
</feature>
<dbReference type="NCBIfam" id="TIGR01363">
    <property type="entry name" value="strep_his_triad"/>
    <property type="match status" value="3"/>
</dbReference>
<proteinExistence type="predicted"/>
<feature type="region of interest" description="Disordered" evidence="1">
    <location>
        <begin position="860"/>
        <end position="932"/>
    </location>
</feature>
<feature type="compositionally biased region" description="Polar residues" evidence="1">
    <location>
        <begin position="402"/>
        <end position="419"/>
    </location>
</feature>
<feature type="region of interest" description="Disordered" evidence="1">
    <location>
        <begin position="369"/>
        <end position="441"/>
    </location>
</feature>
<evidence type="ECO:0000313" key="2">
    <source>
        <dbReference type="EMBL" id="KXB37824.1"/>
    </source>
</evidence>
<dbReference type="InterPro" id="IPR006270">
    <property type="entry name" value="Strep_his_triad_rpt"/>
</dbReference>
<dbReference type="Pfam" id="PF04270">
    <property type="entry name" value="Strep_his_triad"/>
    <property type="match status" value="6"/>
</dbReference>
<dbReference type="EMBL" id="LSCQ01000019">
    <property type="protein sequence ID" value="KXB37824.1"/>
    <property type="molecule type" value="Genomic_DNA"/>
</dbReference>
<name>A0A133Y3P8_9LACT</name>
<dbReference type="InterPro" id="IPR023832">
    <property type="entry name" value="His_triad_protein"/>
</dbReference>
<feature type="region of interest" description="Disordered" evidence="1">
    <location>
        <begin position="161"/>
        <end position="184"/>
    </location>
</feature>
<dbReference type="AlphaFoldDB" id="A0A133Y3P8"/>
<feature type="region of interest" description="Disordered" evidence="1">
    <location>
        <begin position="481"/>
        <end position="548"/>
    </location>
</feature>
<feature type="compositionally biased region" description="Low complexity" evidence="1">
    <location>
        <begin position="271"/>
        <end position="281"/>
    </location>
</feature>
<dbReference type="RefSeq" id="WP_060936474.1">
    <property type="nucleotide sequence ID" value="NZ_KQ959293.1"/>
</dbReference>
<accession>A0A133Y3P8</accession>
<reference evidence="2 3" key="1">
    <citation type="submission" date="2016-01" db="EMBL/GenBank/DDBJ databases">
        <authorList>
            <person name="Oliw E.H."/>
        </authorList>
    </citation>
    <scope>NUCLEOTIDE SEQUENCE [LARGE SCALE GENOMIC DNA]</scope>
    <source>
        <strain evidence="2 3">KA00635</strain>
    </source>
</reference>
<evidence type="ECO:0000256" key="1">
    <source>
        <dbReference type="SAM" id="MobiDB-lite"/>
    </source>
</evidence>
<protein>
    <submittedName>
        <fullName evidence="2">Histidine triad protein</fullName>
    </submittedName>
</protein>
<dbReference type="InterPro" id="IPR040912">
    <property type="entry name" value="DUF5633"/>
</dbReference>
<dbReference type="STRING" id="87541.AWM71_02325"/>
<feature type="compositionally biased region" description="Polar residues" evidence="1">
    <location>
        <begin position="899"/>
        <end position="908"/>
    </location>
</feature>
<comment type="caution">
    <text evidence="2">The sequence shown here is derived from an EMBL/GenBank/DDBJ whole genome shotgun (WGS) entry which is preliminary data.</text>
</comment>